<dbReference type="OrthoDB" id="2333384at2759"/>
<dbReference type="EMBL" id="CAJVPQ010000242">
    <property type="protein sequence ID" value="CAG8461858.1"/>
    <property type="molecule type" value="Genomic_DNA"/>
</dbReference>
<dbReference type="PANTHER" id="PTHR11188:SF17">
    <property type="entry name" value="FI21816P1"/>
    <property type="match status" value="1"/>
</dbReference>
<dbReference type="AlphaFoldDB" id="A0A9N8VPB7"/>
<dbReference type="Proteomes" id="UP000789570">
    <property type="component" value="Unassembled WGS sequence"/>
</dbReference>
<comment type="caution">
    <text evidence="3">The sequence shown here is derived from an EMBL/GenBank/DDBJ whole genome shotgun (WGS) entry which is preliminary data.</text>
</comment>
<evidence type="ECO:0000256" key="1">
    <source>
        <dbReference type="SAM" id="MobiDB-lite"/>
    </source>
</evidence>
<dbReference type="Pfam" id="PF00339">
    <property type="entry name" value="Arrestin_N"/>
    <property type="match status" value="1"/>
</dbReference>
<evidence type="ECO:0000259" key="2">
    <source>
        <dbReference type="Pfam" id="PF00339"/>
    </source>
</evidence>
<gene>
    <name evidence="3" type="ORF">FCALED_LOCUS1784</name>
</gene>
<organism evidence="3 4">
    <name type="scientific">Funneliformis caledonium</name>
    <dbReference type="NCBI Taxonomy" id="1117310"/>
    <lineage>
        <taxon>Eukaryota</taxon>
        <taxon>Fungi</taxon>
        <taxon>Fungi incertae sedis</taxon>
        <taxon>Mucoromycota</taxon>
        <taxon>Glomeromycotina</taxon>
        <taxon>Glomeromycetes</taxon>
        <taxon>Glomerales</taxon>
        <taxon>Glomeraceae</taxon>
        <taxon>Funneliformis</taxon>
    </lineage>
</organism>
<protein>
    <submittedName>
        <fullName evidence="3">5472_t:CDS:1</fullName>
    </submittedName>
</protein>
<feature type="domain" description="Arrestin-like N-terminal" evidence="2">
    <location>
        <begin position="33"/>
        <end position="139"/>
    </location>
</feature>
<accession>A0A9N8VPB7</accession>
<dbReference type="SUPFAM" id="SSF81296">
    <property type="entry name" value="E set domains"/>
    <property type="match status" value="1"/>
</dbReference>
<dbReference type="InterPro" id="IPR011021">
    <property type="entry name" value="Arrestin-like_N"/>
</dbReference>
<dbReference type="Gene3D" id="2.60.40.640">
    <property type="match status" value="1"/>
</dbReference>
<dbReference type="GO" id="GO:0015031">
    <property type="term" value="P:protein transport"/>
    <property type="evidence" value="ECO:0007669"/>
    <property type="project" value="TreeGrafter"/>
</dbReference>
<dbReference type="PANTHER" id="PTHR11188">
    <property type="entry name" value="ARRESTIN DOMAIN CONTAINING PROTEIN"/>
    <property type="match status" value="1"/>
</dbReference>
<proteinExistence type="predicted"/>
<keyword evidence="4" id="KW-1185">Reference proteome</keyword>
<reference evidence="3" key="1">
    <citation type="submission" date="2021-06" db="EMBL/GenBank/DDBJ databases">
        <authorList>
            <person name="Kallberg Y."/>
            <person name="Tangrot J."/>
            <person name="Rosling A."/>
        </authorList>
    </citation>
    <scope>NUCLEOTIDE SEQUENCE</scope>
    <source>
        <strain evidence="3">UK204</strain>
    </source>
</reference>
<dbReference type="InterPro" id="IPR014752">
    <property type="entry name" value="Arrestin-like_C"/>
</dbReference>
<sequence length="515" mass="59013">MFSKQKNVELEISLDDDFNGIMYGLPEESYGCKLKGKVILKNKNSLPVKHLLFVFLGKTSVSCGPPMSSNRPEFSETQTIFRKQCVFHKSETTNRKIHAGTHEYFFEFDLPGNLPSSFQGSRGKIEYSCSAILARPLFRNDILVKKPIYIKRCLMDEMLSHNSTFTEGVLDGRISYQINTPIIAYREGGLVQTELTLKHMNSDTVIEAVEYGLKERIHYHTTGEQDLTILADVDEDRYPLGKKKVPIDSFFHAGSDPIRINFRLCPWVSSDIDSPLINVHHKLTYNICVTETISAEKENASSVNASTITSAQGSRRYSVPTSTRNLERGEGRRRTYRNSSLLPNNRNSRTFSIKTILNNSSQNKIVKSHLHFEIPIIITTKSCKPRQQAPLYTSIDQPPDYVIASMIPPPPEYEDAYESIEEDVSDDEYEMRMEQAIPNKLLEFARKLIETIKINGRHGFNSQLIIPFSGRKSLQHLSYFKCFEEFIRDEKYDSELDESDITWNFRNGELIRIIS</sequence>
<evidence type="ECO:0000313" key="3">
    <source>
        <dbReference type="EMBL" id="CAG8461858.1"/>
    </source>
</evidence>
<feature type="compositionally biased region" description="Polar residues" evidence="1">
    <location>
        <begin position="307"/>
        <end position="324"/>
    </location>
</feature>
<name>A0A9N8VPB7_9GLOM</name>
<dbReference type="InterPro" id="IPR050357">
    <property type="entry name" value="Arrestin_domain-protein"/>
</dbReference>
<dbReference type="GO" id="GO:0005737">
    <property type="term" value="C:cytoplasm"/>
    <property type="evidence" value="ECO:0007669"/>
    <property type="project" value="TreeGrafter"/>
</dbReference>
<feature type="region of interest" description="Disordered" evidence="1">
    <location>
        <begin position="307"/>
        <end position="344"/>
    </location>
</feature>
<evidence type="ECO:0000313" key="4">
    <source>
        <dbReference type="Proteomes" id="UP000789570"/>
    </source>
</evidence>
<dbReference type="InterPro" id="IPR014756">
    <property type="entry name" value="Ig_E-set"/>
</dbReference>